<evidence type="ECO:0000256" key="4">
    <source>
        <dbReference type="ARBA" id="ARBA00022475"/>
    </source>
</evidence>
<evidence type="ECO:0000256" key="6">
    <source>
        <dbReference type="ARBA" id="ARBA00022692"/>
    </source>
</evidence>
<organism evidence="24 25">
    <name type="scientific">Gekko japonicus</name>
    <name type="common">Schlegel's Japanese gecko</name>
    <dbReference type="NCBI Taxonomy" id="146911"/>
    <lineage>
        <taxon>Eukaryota</taxon>
        <taxon>Metazoa</taxon>
        <taxon>Chordata</taxon>
        <taxon>Craniata</taxon>
        <taxon>Vertebrata</taxon>
        <taxon>Euteleostomi</taxon>
        <taxon>Lepidosauria</taxon>
        <taxon>Squamata</taxon>
        <taxon>Bifurcata</taxon>
        <taxon>Gekkota</taxon>
        <taxon>Gekkonidae</taxon>
        <taxon>Gekkoninae</taxon>
        <taxon>Gekko</taxon>
    </lineage>
</organism>
<dbReference type="SMART" id="SM00112">
    <property type="entry name" value="CA"/>
    <property type="match status" value="5"/>
</dbReference>
<evidence type="ECO:0000256" key="8">
    <source>
        <dbReference type="ARBA" id="ARBA00022729"/>
    </source>
</evidence>
<evidence type="ECO:0000256" key="11">
    <source>
        <dbReference type="ARBA" id="ARBA00022889"/>
    </source>
</evidence>
<reference evidence="25" key="1">
    <citation type="submission" date="2025-08" db="UniProtKB">
        <authorList>
            <consortium name="RefSeq"/>
        </authorList>
    </citation>
    <scope>IDENTIFICATION</scope>
</reference>
<comment type="subcellular location">
    <subcellularLocation>
        <location evidence="2">Cell junction</location>
        <location evidence="2">Adherens junction</location>
    </subcellularLocation>
    <subcellularLocation>
        <location evidence="1 18">Cell membrane</location>
        <topology evidence="1 18">Single-pass type I membrane protein</topology>
    </subcellularLocation>
</comment>
<keyword evidence="4" id="KW-1003">Cell membrane</keyword>
<keyword evidence="13 22" id="KW-1133">Transmembrane helix</keyword>
<evidence type="ECO:0000256" key="12">
    <source>
        <dbReference type="ARBA" id="ARBA00022949"/>
    </source>
</evidence>
<dbReference type="PROSITE" id="PS50268">
    <property type="entry name" value="CADHERIN_2"/>
    <property type="match status" value="5"/>
</dbReference>
<feature type="domain" description="Cadherin" evidence="23">
    <location>
        <begin position="382"/>
        <end position="496"/>
    </location>
</feature>
<keyword evidence="11 18" id="KW-0130">Cell adhesion</keyword>
<protein>
    <recommendedName>
        <fullName evidence="3">Cadherin-5</fullName>
    </recommendedName>
    <alternativeName>
        <fullName evidence="16">Vascular endothelial cadherin</fullName>
    </alternativeName>
</protein>
<evidence type="ECO:0000256" key="17">
    <source>
        <dbReference type="PROSITE-ProRule" id="PRU00043"/>
    </source>
</evidence>
<dbReference type="RefSeq" id="XP_015277854.1">
    <property type="nucleotide sequence ID" value="XM_015422368.1"/>
</dbReference>
<keyword evidence="12" id="KW-0965">Cell junction</keyword>
<gene>
    <name evidence="25" type="primary">CDH5</name>
</gene>
<accession>A0ABM1KVW7</accession>
<dbReference type="InterPro" id="IPR027397">
    <property type="entry name" value="Catenin-bd_sf"/>
</dbReference>
<name>A0ABM1KVW7_GEKJA</name>
<evidence type="ECO:0000256" key="2">
    <source>
        <dbReference type="ARBA" id="ARBA00004536"/>
    </source>
</evidence>
<feature type="domain" description="Cadherin" evidence="23">
    <location>
        <begin position="274"/>
        <end position="381"/>
    </location>
</feature>
<dbReference type="InterPro" id="IPR039808">
    <property type="entry name" value="Cadherin"/>
</dbReference>
<dbReference type="Gene3D" id="4.10.900.10">
    <property type="entry name" value="TCF3-CBD (Catenin binding domain)"/>
    <property type="match status" value="1"/>
</dbReference>
<proteinExistence type="predicted"/>
<evidence type="ECO:0000256" key="20">
    <source>
        <dbReference type="SAM" id="Coils"/>
    </source>
</evidence>
<keyword evidence="6 18" id="KW-0812">Transmembrane</keyword>
<dbReference type="InterPro" id="IPR002126">
    <property type="entry name" value="Cadherin-like_dom"/>
</dbReference>
<sequence length="903" mass="100858">MEAEEVAMKDEEDSKEDQEAGSPKAGSSLTPDPLAGPRERWIGDPSFIAAQDQDEGLAKMWDQVADYILVIMDYATRSPEAIPLPSLKSAGKPYYIEGPDYVFRIAGAAWRPAAHPHRGSVGVTVAQATMMTGCHFLLLFSVTLASSSVYGEDSSRIAANGRVHKRLRREWIWNKMHISEEKNETLPHHVGRIISSIQNSNAMYVLEGDGANSIFKVDEHTGDVSAYERLDREQKAEYQLTAHILDRTTNKSLEPPSKFRIIVQDVNDNAPVFDQRVFNGSVLEMSPVGTSVTTVTAVDADDPTLLGYADVDYKVIEGENYFRIDKSGVIRTAVANLDREQKATYEIMVQAIDGKGLQAAESGTATVRITLIDINDNSPTFNPTIYHFEVLENVTLNGEVGRLKVEDIDEPQNRNTKYSFVGGTFQDTFLIVPNPYTNEGIIKPKKPLDFEKTPSYQFRVEATDGDIPYLNSKTKGAKSIATVNIRVLDVDEPPVFEKPSYTFEVLEENDIKVQVGHVSAIDPDRAKREIRYRVLRSSYFKISNTGYIFAERPLDREEHSWHNITVAANEIENGRILTQLETHVQVYIKVLDRNDNAPEFAEPYQPGVCENAPPGKVIIRISAVDKDEMLPGMRFTYSLTSEESNFTLIDNHDNTANITVKYGEFNRELVKIHYLPIVISDNGAPEQSSTNTLTILVCKCDEAGKFTFCEEAAKQVGVSIQALVAIFVCILTIFVIMLLIALRRRHKKDLNVLRKNVAEIHEQLVAYDEEGGGEMDTTSYDVSILNSVRQSGMTSPRMTRETMPCMYSQVQKPPRHGLSGTGEMAIMIEMKKDEADNDGDLLPYDTLHIFGYEGAESIAESLSSLGSGSSDSDIDYDFLNDWGPRFKMLAELYGLEADEVFAY</sequence>
<evidence type="ECO:0000256" key="5">
    <source>
        <dbReference type="ARBA" id="ARBA00022685"/>
    </source>
</evidence>
<evidence type="ECO:0000259" key="23">
    <source>
        <dbReference type="PROSITE" id="PS50268"/>
    </source>
</evidence>
<evidence type="ECO:0000256" key="9">
    <source>
        <dbReference type="ARBA" id="ARBA00022737"/>
    </source>
</evidence>
<evidence type="ECO:0000256" key="22">
    <source>
        <dbReference type="SAM" id="Phobius"/>
    </source>
</evidence>
<evidence type="ECO:0000256" key="1">
    <source>
        <dbReference type="ARBA" id="ARBA00004251"/>
    </source>
</evidence>
<keyword evidence="8" id="KW-0732">Signal</keyword>
<feature type="compositionally biased region" description="Acidic residues" evidence="21">
    <location>
        <begin position="1"/>
        <end position="16"/>
    </location>
</feature>
<evidence type="ECO:0000256" key="7">
    <source>
        <dbReference type="ARBA" id="ARBA00022723"/>
    </source>
</evidence>
<evidence type="ECO:0000256" key="18">
    <source>
        <dbReference type="RuleBase" id="RU003318"/>
    </source>
</evidence>
<evidence type="ECO:0000313" key="25">
    <source>
        <dbReference type="RefSeq" id="XP_015277854.1"/>
    </source>
</evidence>
<dbReference type="Gene3D" id="2.60.40.60">
    <property type="entry name" value="Cadherins"/>
    <property type="match status" value="5"/>
</dbReference>
<dbReference type="CDD" id="cd11304">
    <property type="entry name" value="Cadherin_repeat"/>
    <property type="match status" value="5"/>
</dbReference>
<evidence type="ECO:0000256" key="13">
    <source>
        <dbReference type="ARBA" id="ARBA00022989"/>
    </source>
</evidence>
<feature type="transmembrane region" description="Helical" evidence="22">
    <location>
        <begin position="722"/>
        <end position="742"/>
    </location>
</feature>
<dbReference type="GeneID" id="107119775"/>
<keyword evidence="10 17" id="KW-0106">Calcium</keyword>
<keyword evidence="9" id="KW-0677">Repeat</keyword>
<keyword evidence="24" id="KW-1185">Reference proteome</keyword>
<dbReference type="PANTHER" id="PTHR24027:SF89">
    <property type="entry name" value="CADHERIN-5"/>
    <property type="match status" value="1"/>
</dbReference>
<dbReference type="Pfam" id="PF00028">
    <property type="entry name" value="Cadherin"/>
    <property type="match status" value="5"/>
</dbReference>
<dbReference type="PRINTS" id="PR00205">
    <property type="entry name" value="CADHERIN"/>
</dbReference>
<dbReference type="SUPFAM" id="SSF49313">
    <property type="entry name" value="Cadherin-like"/>
    <property type="match status" value="5"/>
</dbReference>
<evidence type="ECO:0000256" key="21">
    <source>
        <dbReference type="SAM" id="MobiDB-lite"/>
    </source>
</evidence>
<evidence type="ECO:0000256" key="3">
    <source>
        <dbReference type="ARBA" id="ARBA00021701"/>
    </source>
</evidence>
<dbReference type="Pfam" id="PF01049">
    <property type="entry name" value="CADH_Y-type_LIR"/>
    <property type="match status" value="1"/>
</dbReference>
<evidence type="ECO:0000256" key="14">
    <source>
        <dbReference type="ARBA" id="ARBA00023136"/>
    </source>
</evidence>
<evidence type="ECO:0000313" key="24">
    <source>
        <dbReference type="Proteomes" id="UP000694871"/>
    </source>
</evidence>
<feature type="domain" description="Cadherin" evidence="23">
    <location>
        <begin position="198"/>
        <end position="273"/>
    </location>
</feature>
<dbReference type="PROSITE" id="PS00232">
    <property type="entry name" value="CADHERIN_1"/>
    <property type="match status" value="2"/>
</dbReference>
<evidence type="ECO:0000256" key="16">
    <source>
        <dbReference type="ARBA" id="ARBA00030559"/>
    </source>
</evidence>
<feature type="domain" description="Cadherin" evidence="23">
    <location>
        <begin position="497"/>
        <end position="600"/>
    </location>
</feature>
<evidence type="ECO:0000256" key="19">
    <source>
        <dbReference type="RuleBase" id="RU004357"/>
    </source>
</evidence>
<dbReference type="InterPro" id="IPR015919">
    <property type="entry name" value="Cadherin-like_sf"/>
</dbReference>
<keyword evidence="15" id="KW-0325">Glycoprotein</keyword>
<dbReference type="InterPro" id="IPR000233">
    <property type="entry name" value="Cadherin_Y-type_LIR"/>
</dbReference>
<keyword evidence="14 22" id="KW-0472">Membrane</keyword>
<comment type="function">
    <text evidence="19">Cadherins are calcium-dependent cell adhesion proteins.</text>
</comment>
<keyword evidence="20" id="KW-0175">Coiled coil</keyword>
<dbReference type="PANTHER" id="PTHR24027">
    <property type="entry name" value="CADHERIN-23"/>
    <property type="match status" value="1"/>
</dbReference>
<dbReference type="Proteomes" id="UP000694871">
    <property type="component" value="Unplaced"/>
</dbReference>
<evidence type="ECO:0000256" key="10">
    <source>
        <dbReference type="ARBA" id="ARBA00022837"/>
    </source>
</evidence>
<feature type="coiled-coil region" evidence="20">
    <location>
        <begin position="743"/>
        <end position="770"/>
    </location>
</feature>
<feature type="domain" description="Cadherin" evidence="23">
    <location>
        <begin position="600"/>
        <end position="708"/>
    </location>
</feature>
<dbReference type="InterPro" id="IPR020894">
    <property type="entry name" value="Cadherin_CS"/>
</dbReference>
<evidence type="ECO:0000256" key="15">
    <source>
        <dbReference type="ARBA" id="ARBA00023180"/>
    </source>
</evidence>
<keyword evidence="7" id="KW-0479">Metal-binding</keyword>
<feature type="region of interest" description="Disordered" evidence="21">
    <location>
        <begin position="1"/>
        <end position="41"/>
    </location>
</feature>
<keyword evidence="5" id="KW-0165">Cleavage on pair of basic residues</keyword>